<evidence type="ECO:0000313" key="6">
    <source>
        <dbReference type="Proteomes" id="UP001219933"/>
    </source>
</evidence>
<feature type="compositionally biased region" description="Basic and acidic residues" evidence="3">
    <location>
        <begin position="324"/>
        <end position="343"/>
    </location>
</feature>
<dbReference type="PROSITE" id="PS00354">
    <property type="entry name" value="HMGI_Y"/>
    <property type="match status" value="1"/>
</dbReference>
<dbReference type="GO" id="GO:0006355">
    <property type="term" value="P:regulation of DNA-templated transcription"/>
    <property type="evidence" value="ECO:0007669"/>
    <property type="project" value="InterPro"/>
</dbReference>
<dbReference type="SUPFAM" id="SSF54616">
    <property type="entry name" value="DNA-binding domain of Mlu1-box binding protein MBP1"/>
    <property type="match status" value="1"/>
</dbReference>
<feature type="region of interest" description="Disordered" evidence="3">
    <location>
        <begin position="324"/>
        <end position="456"/>
    </location>
</feature>
<dbReference type="InterPro" id="IPR003163">
    <property type="entry name" value="Tscrpt_reg_HTH_APSES-type"/>
</dbReference>
<evidence type="ECO:0000256" key="1">
    <source>
        <dbReference type="ARBA" id="ARBA00004123"/>
    </source>
</evidence>
<feature type="region of interest" description="Disordered" evidence="3">
    <location>
        <begin position="1"/>
        <end position="99"/>
    </location>
</feature>
<feature type="compositionally biased region" description="Basic residues" evidence="3">
    <location>
        <begin position="36"/>
        <end position="45"/>
    </location>
</feature>
<proteinExistence type="predicted"/>
<feature type="compositionally biased region" description="Polar residues" evidence="3">
    <location>
        <begin position="259"/>
        <end position="270"/>
    </location>
</feature>
<dbReference type="PANTHER" id="PTHR38044:SF1">
    <property type="entry name" value="BOUQUET FORMATION PROTEIN 4"/>
    <property type="match status" value="1"/>
</dbReference>
<accession>A0AAF0EQK4</accession>
<reference evidence="5" key="1">
    <citation type="submission" date="2023-03" db="EMBL/GenBank/DDBJ databases">
        <title>Mating type loci evolution in Malassezia.</title>
        <authorList>
            <person name="Coelho M.A."/>
        </authorList>
    </citation>
    <scope>NUCLEOTIDE SEQUENCE</scope>
    <source>
        <strain evidence="5">CBS 11721</strain>
    </source>
</reference>
<evidence type="ECO:0000256" key="2">
    <source>
        <dbReference type="ARBA" id="ARBA00023242"/>
    </source>
</evidence>
<name>A0AAF0EQK4_9BASI</name>
<sequence>MPPRRSTARRGRAAQSAESPESPPKVEEPEPAPAPRRGRGRPRKHPLPEPKPKSEPEPKPEPEPELKTEEKAEPKPDPNERVHALPTRHNPRLEEAKSHQVKLQVIRREDKEIIIGRIKLPTVNGAEHGFLLKRFDTNAIAGSSMFRLAFPYADAESERAEMAYLETRFDTDVANGGLIQPPRNARSRAKKEAVLPPGSTGVRLQGVWIPCEAAAPIAQDYGLLEIVQPLLDATAVKVPGEAAPVLNPDPETIARAAQATESEAPSTPTRASKRVRMRQAEEESTPRRATRRQTRQTEVQSVLSPAQVDAQIREAQSLVREIAAQKEAEHEEAPEDSASHEDASAEDATVEQEADAPSAEGEAVAEDDAGEGASEGASSQDTTPSRARARGRPRARTSRVSSGGSRKRRLPEDDDEGEGQETETTKPADAADTFSSALSSPTSPVAGTSQAVMVRQPQHRRIRRAASVLAAGAVGAAALYAGNNLGISAAVTQLQQLDYSSALQVIQQNVASWNVAAWLL</sequence>
<dbReference type="GO" id="GO:1990862">
    <property type="term" value="C:nuclear membrane complex Bqt3-Bqt4"/>
    <property type="evidence" value="ECO:0007669"/>
    <property type="project" value="InterPro"/>
</dbReference>
<dbReference type="AlphaFoldDB" id="A0AAF0EQK4"/>
<feature type="compositionally biased region" description="Basic residues" evidence="3">
    <location>
        <begin position="1"/>
        <end position="12"/>
    </location>
</feature>
<dbReference type="PROSITE" id="PS51299">
    <property type="entry name" value="HTH_APSES"/>
    <property type="match status" value="1"/>
</dbReference>
<organism evidence="5 6">
    <name type="scientific">Malassezia cuniculi</name>
    <dbReference type="NCBI Taxonomy" id="948313"/>
    <lineage>
        <taxon>Eukaryota</taxon>
        <taxon>Fungi</taxon>
        <taxon>Dikarya</taxon>
        <taxon>Basidiomycota</taxon>
        <taxon>Ustilaginomycotina</taxon>
        <taxon>Malasseziomycetes</taxon>
        <taxon>Malasseziales</taxon>
        <taxon>Malasseziaceae</taxon>
        <taxon>Malassezia</taxon>
    </lineage>
</organism>
<keyword evidence="6" id="KW-1185">Reference proteome</keyword>
<evidence type="ECO:0000313" key="5">
    <source>
        <dbReference type="EMBL" id="WFD33409.1"/>
    </source>
</evidence>
<gene>
    <name evidence="5" type="ORF">MCUN1_000222</name>
</gene>
<feature type="region of interest" description="Disordered" evidence="3">
    <location>
        <begin position="256"/>
        <end position="305"/>
    </location>
</feature>
<feature type="domain" description="HTH APSES-type" evidence="4">
    <location>
        <begin position="109"/>
        <end position="244"/>
    </location>
</feature>
<dbReference type="GO" id="GO:0044820">
    <property type="term" value="P:mitotic telomere tethering at nuclear periphery"/>
    <property type="evidence" value="ECO:0007669"/>
    <property type="project" value="TreeGrafter"/>
</dbReference>
<protein>
    <recommendedName>
        <fullName evidence="4">HTH APSES-type domain-containing protein</fullName>
    </recommendedName>
</protein>
<feature type="compositionally biased region" description="Polar residues" evidence="3">
    <location>
        <begin position="433"/>
        <end position="451"/>
    </location>
</feature>
<feature type="compositionally biased region" description="Acidic residues" evidence="3">
    <location>
        <begin position="412"/>
        <end position="421"/>
    </location>
</feature>
<dbReference type="InterPro" id="IPR000637">
    <property type="entry name" value="HMGI/Y_DNA-bd_CS"/>
</dbReference>
<keyword evidence="2" id="KW-0539">Nucleus</keyword>
<dbReference type="InterPro" id="IPR037548">
    <property type="entry name" value="Bqt4"/>
</dbReference>
<dbReference type="GO" id="GO:0070197">
    <property type="term" value="P:meiotic attachment of telomere to nuclear envelope"/>
    <property type="evidence" value="ECO:0007669"/>
    <property type="project" value="InterPro"/>
</dbReference>
<feature type="compositionally biased region" description="Low complexity" evidence="3">
    <location>
        <begin position="371"/>
        <end position="386"/>
    </location>
</feature>
<comment type="subcellular location">
    <subcellularLocation>
        <location evidence="1">Nucleus</location>
    </subcellularLocation>
</comment>
<feature type="compositionally biased region" description="Basic residues" evidence="3">
    <location>
        <begin position="387"/>
        <end position="397"/>
    </location>
</feature>
<dbReference type="PANTHER" id="PTHR38044">
    <property type="entry name" value="BOUQUET FORMATION PROTEIN 4"/>
    <property type="match status" value="1"/>
</dbReference>
<feature type="region of interest" description="Disordered" evidence="3">
    <location>
        <begin position="175"/>
        <end position="194"/>
    </location>
</feature>
<evidence type="ECO:0000256" key="3">
    <source>
        <dbReference type="SAM" id="MobiDB-lite"/>
    </source>
</evidence>
<dbReference type="GO" id="GO:0003677">
    <property type="term" value="F:DNA binding"/>
    <property type="evidence" value="ECO:0007669"/>
    <property type="project" value="InterPro"/>
</dbReference>
<dbReference type="Proteomes" id="UP001219933">
    <property type="component" value="Chromosome 1"/>
</dbReference>
<evidence type="ECO:0000259" key="4">
    <source>
        <dbReference type="PROSITE" id="PS51299"/>
    </source>
</evidence>
<dbReference type="EMBL" id="CP119877">
    <property type="protein sequence ID" value="WFD33409.1"/>
    <property type="molecule type" value="Genomic_DNA"/>
</dbReference>
<feature type="compositionally biased region" description="Basic and acidic residues" evidence="3">
    <location>
        <begin position="46"/>
        <end position="83"/>
    </location>
</feature>
<feature type="compositionally biased region" description="Acidic residues" evidence="3">
    <location>
        <begin position="344"/>
        <end position="354"/>
    </location>
</feature>
<dbReference type="InterPro" id="IPR036887">
    <property type="entry name" value="HTH_APSES_sf"/>
</dbReference>